<dbReference type="InterPro" id="IPR011333">
    <property type="entry name" value="SKP1/BTB/POZ_sf"/>
</dbReference>
<keyword evidence="3" id="KW-1185">Reference proteome</keyword>
<dbReference type="Proteomes" id="UP000559027">
    <property type="component" value="Unassembled WGS sequence"/>
</dbReference>
<proteinExistence type="predicted"/>
<dbReference type="OrthoDB" id="3893071at2759"/>
<protein>
    <recommendedName>
        <fullName evidence="4">BTB domain-containing protein</fullName>
    </recommendedName>
</protein>
<evidence type="ECO:0000313" key="3">
    <source>
        <dbReference type="Proteomes" id="UP000559027"/>
    </source>
</evidence>
<dbReference type="Gene3D" id="3.30.710.10">
    <property type="entry name" value="Potassium Channel Kv1.1, Chain A"/>
    <property type="match status" value="1"/>
</dbReference>
<feature type="region of interest" description="Disordered" evidence="1">
    <location>
        <begin position="230"/>
        <end position="249"/>
    </location>
</feature>
<reference evidence="2 3" key="1">
    <citation type="journal article" date="2020" name="ISME J.">
        <title>Uncovering the hidden diversity of litter-decomposition mechanisms in mushroom-forming fungi.</title>
        <authorList>
            <person name="Floudas D."/>
            <person name="Bentzer J."/>
            <person name="Ahren D."/>
            <person name="Johansson T."/>
            <person name="Persson P."/>
            <person name="Tunlid A."/>
        </authorList>
    </citation>
    <scope>NUCLEOTIDE SEQUENCE [LARGE SCALE GENOMIC DNA]</scope>
    <source>
        <strain evidence="2 3">CBS 146.42</strain>
    </source>
</reference>
<gene>
    <name evidence="2" type="ORF">D9756_010707</name>
</gene>
<sequence>MYIASPNPTITPVPELDELRRDDVWFEDGNLILQTDNALFRVYSGLLAARSSVFKDMLAFPPPLEGNFTHDNCPVVRIYDSTQDVRFFLNAIFDSGYFEAPPAQTEFCIVAGVLRLSTKYDVQYLRRRALQHLAATFPTSLDAWHKRDKTRTIPPVDNTPFAALQLAREFDLPWIIPSIMYCISSHPLIKSIEGADFCGQKLRLTSDDQRCALLGREKLLMMQNRYSVGLSQSPPEGGSGSAEEGEKCQGDGKCTVTRQKIPEIITAWTVACYLDFYREHQYLIDNGFCKTCHPAFLQRQRALAEEMWSALPFIFGLDDWMDLDRHKEKAWE</sequence>
<accession>A0A8H5FSJ4</accession>
<dbReference type="AlphaFoldDB" id="A0A8H5FSJ4"/>
<dbReference type="CDD" id="cd18186">
    <property type="entry name" value="BTB_POZ_ZBTB_KLHL-like"/>
    <property type="match status" value="1"/>
</dbReference>
<evidence type="ECO:0000313" key="2">
    <source>
        <dbReference type="EMBL" id="KAF5347591.1"/>
    </source>
</evidence>
<name>A0A8H5FSJ4_9AGAR</name>
<evidence type="ECO:0000256" key="1">
    <source>
        <dbReference type="SAM" id="MobiDB-lite"/>
    </source>
</evidence>
<organism evidence="2 3">
    <name type="scientific">Leucocoprinus leucothites</name>
    <dbReference type="NCBI Taxonomy" id="201217"/>
    <lineage>
        <taxon>Eukaryota</taxon>
        <taxon>Fungi</taxon>
        <taxon>Dikarya</taxon>
        <taxon>Basidiomycota</taxon>
        <taxon>Agaricomycotina</taxon>
        <taxon>Agaricomycetes</taxon>
        <taxon>Agaricomycetidae</taxon>
        <taxon>Agaricales</taxon>
        <taxon>Agaricineae</taxon>
        <taxon>Agaricaceae</taxon>
        <taxon>Leucocoprinus</taxon>
    </lineage>
</organism>
<dbReference type="SUPFAM" id="SSF54695">
    <property type="entry name" value="POZ domain"/>
    <property type="match status" value="1"/>
</dbReference>
<dbReference type="EMBL" id="JAACJO010000024">
    <property type="protein sequence ID" value="KAF5347591.1"/>
    <property type="molecule type" value="Genomic_DNA"/>
</dbReference>
<comment type="caution">
    <text evidence="2">The sequence shown here is derived from an EMBL/GenBank/DDBJ whole genome shotgun (WGS) entry which is preliminary data.</text>
</comment>
<evidence type="ECO:0008006" key="4">
    <source>
        <dbReference type="Google" id="ProtNLM"/>
    </source>
</evidence>